<protein>
    <submittedName>
        <fullName evidence="7">NfeD family protein</fullName>
    </submittedName>
</protein>
<evidence type="ECO:0000256" key="5">
    <source>
        <dbReference type="SAM" id="Phobius"/>
    </source>
</evidence>
<keyword evidence="4 5" id="KW-0472">Membrane</keyword>
<evidence type="ECO:0000313" key="7">
    <source>
        <dbReference type="EMBL" id="UVW34462.1"/>
    </source>
</evidence>
<keyword evidence="2 5" id="KW-0812">Transmembrane</keyword>
<evidence type="ECO:0000256" key="2">
    <source>
        <dbReference type="ARBA" id="ARBA00022692"/>
    </source>
</evidence>
<feature type="transmembrane region" description="Helical" evidence="5">
    <location>
        <begin position="54"/>
        <end position="72"/>
    </location>
</feature>
<feature type="transmembrane region" description="Helical" evidence="5">
    <location>
        <begin position="29"/>
        <end position="48"/>
    </location>
</feature>
<evidence type="ECO:0000256" key="1">
    <source>
        <dbReference type="ARBA" id="ARBA00004141"/>
    </source>
</evidence>
<evidence type="ECO:0000256" key="4">
    <source>
        <dbReference type="ARBA" id="ARBA00023136"/>
    </source>
</evidence>
<dbReference type="InterPro" id="IPR002810">
    <property type="entry name" value="NfeD-like_C"/>
</dbReference>
<dbReference type="Proteomes" id="UP001059934">
    <property type="component" value="Chromosome"/>
</dbReference>
<dbReference type="EMBL" id="CP103416">
    <property type="protein sequence ID" value="UVW34462.1"/>
    <property type="molecule type" value="Genomic_DNA"/>
</dbReference>
<name>A0ABY5TKT9_9GAMM</name>
<dbReference type="Gene3D" id="2.40.50.140">
    <property type="entry name" value="Nucleic acid-binding proteins"/>
    <property type="match status" value="1"/>
</dbReference>
<proteinExistence type="predicted"/>
<evidence type="ECO:0000313" key="8">
    <source>
        <dbReference type="Proteomes" id="UP001059934"/>
    </source>
</evidence>
<dbReference type="InterPro" id="IPR012340">
    <property type="entry name" value="NA-bd_OB-fold"/>
</dbReference>
<keyword evidence="3 5" id="KW-1133">Transmembrane helix</keyword>
<dbReference type="SUPFAM" id="SSF141322">
    <property type="entry name" value="NfeD domain-like"/>
    <property type="match status" value="1"/>
</dbReference>
<evidence type="ECO:0000256" key="3">
    <source>
        <dbReference type="ARBA" id="ARBA00022989"/>
    </source>
</evidence>
<comment type="subcellular location">
    <subcellularLocation>
        <location evidence="1">Membrane</location>
        <topology evidence="1">Multi-pass membrane protein</topology>
    </subcellularLocation>
</comment>
<accession>A0ABY5TKT9</accession>
<reference evidence="7" key="1">
    <citation type="submission" date="2022-08" db="EMBL/GenBank/DDBJ databases">
        <title>Catabolic pathway analysis in culturable SAR92 clade bacteria reveals their overlooked roles in DMSP degradation in coastal seas.</title>
        <authorList>
            <person name="He X."/>
            <person name="Zhang X."/>
            <person name="Zhang Y."/>
        </authorList>
    </citation>
    <scope>NUCLEOTIDE SEQUENCE</scope>
    <source>
        <strain evidence="7">H455</strain>
    </source>
</reference>
<dbReference type="PANTHER" id="PTHR33507">
    <property type="entry name" value="INNER MEMBRANE PROTEIN YBBJ"/>
    <property type="match status" value="1"/>
</dbReference>
<dbReference type="PANTHER" id="PTHR33507:SF3">
    <property type="entry name" value="INNER MEMBRANE PROTEIN YBBJ"/>
    <property type="match status" value="1"/>
</dbReference>
<organism evidence="7 8">
    <name type="scientific">SAR92 clade bacterium H455</name>
    <dbReference type="NCBI Taxonomy" id="2974818"/>
    <lineage>
        <taxon>Bacteria</taxon>
        <taxon>Pseudomonadati</taxon>
        <taxon>Pseudomonadota</taxon>
        <taxon>Gammaproteobacteria</taxon>
        <taxon>Cellvibrionales</taxon>
        <taxon>Porticoccaceae</taxon>
        <taxon>SAR92 clade</taxon>
    </lineage>
</organism>
<feature type="domain" description="NfeD-like C-terminal" evidence="6">
    <location>
        <begin position="87"/>
        <end position="148"/>
    </location>
</feature>
<gene>
    <name evidence="7" type="ORF">NYF23_10630</name>
</gene>
<sequence length="150" mass="16909">MEFELLYWHWLILGMILVAGEIFIPSFTIFWFGLGAIVVGLVMTVVTLSFTAQILIWTISSVAFTVLWFKYFKPKMTDRTTAGISRDAAIGEAGQVIKAPTEHSRGQVRFTTPVLGDDEWDFICDDQVSIGDRVYIKEISGNTLIVVKLR</sequence>
<dbReference type="Pfam" id="PF01957">
    <property type="entry name" value="NfeD"/>
    <property type="match status" value="1"/>
</dbReference>
<keyword evidence="8" id="KW-1185">Reference proteome</keyword>
<feature type="transmembrane region" description="Helical" evidence="5">
    <location>
        <begin position="6"/>
        <end position="24"/>
    </location>
</feature>
<dbReference type="InterPro" id="IPR052165">
    <property type="entry name" value="Membrane_assoc_protease"/>
</dbReference>
<evidence type="ECO:0000259" key="6">
    <source>
        <dbReference type="Pfam" id="PF01957"/>
    </source>
</evidence>